<sequence>MDSFGEGIFSRLQDWGDAFGLGVKNWAKVHVSDDVRAGMTVAGRYYHSGGAHISESLSAQGLEVSDDVLDKAYGAAAIVAGIARSKSFKSVKSFKSIVFI</sequence>
<evidence type="ECO:0000313" key="2">
    <source>
        <dbReference type="Proteomes" id="UP000184608"/>
    </source>
</evidence>
<dbReference type="Proteomes" id="UP000184608">
    <property type="component" value="Unassembled WGS sequence"/>
</dbReference>
<protein>
    <submittedName>
        <fullName evidence="1">Uncharacterized protein</fullName>
    </submittedName>
</protein>
<dbReference type="STRING" id="1216006.VA7868_02430"/>
<keyword evidence="2" id="KW-1185">Reference proteome</keyword>
<dbReference type="EMBL" id="FQXZ01000024">
    <property type="protein sequence ID" value="SHI20509.1"/>
    <property type="molecule type" value="Genomic_DNA"/>
</dbReference>
<organism evidence="1 2">
    <name type="scientific">Vibrio aerogenes CECT 7868</name>
    <dbReference type="NCBI Taxonomy" id="1216006"/>
    <lineage>
        <taxon>Bacteria</taxon>
        <taxon>Pseudomonadati</taxon>
        <taxon>Pseudomonadota</taxon>
        <taxon>Gammaproteobacteria</taxon>
        <taxon>Vibrionales</taxon>
        <taxon>Vibrionaceae</taxon>
        <taxon>Vibrio</taxon>
    </lineage>
</organism>
<name>A0A1M5Z8D4_9VIBR</name>
<proteinExistence type="predicted"/>
<gene>
    <name evidence="1" type="ORF">VA7868_02430</name>
</gene>
<evidence type="ECO:0000313" key="1">
    <source>
        <dbReference type="EMBL" id="SHI20509.1"/>
    </source>
</evidence>
<accession>A0A1M5Z8D4</accession>
<dbReference type="RefSeq" id="WP_073604099.1">
    <property type="nucleotide sequence ID" value="NZ_FQXZ01000024.1"/>
</dbReference>
<dbReference type="AlphaFoldDB" id="A0A1M5Z8D4"/>
<reference evidence="1 2" key="1">
    <citation type="submission" date="2016-11" db="EMBL/GenBank/DDBJ databases">
        <authorList>
            <person name="Jaros S."/>
            <person name="Januszkiewicz K."/>
            <person name="Wedrychowicz H."/>
        </authorList>
    </citation>
    <scope>NUCLEOTIDE SEQUENCE [LARGE SCALE GENOMIC DNA]</scope>
    <source>
        <strain evidence="1 2">CECT 7868</strain>
    </source>
</reference>